<gene>
    <name evidence="2" type="ORF">F8M41_019343</name>
</gene>
<dbReference type="Gene3D" id="3.30.420.10">
    <property type="entry name" value="Ribonuclease H-like superfamily/Ribonuclease H"/>
    <property type="match status" value="1"/>
</dbReference>
<dbReference type="GO" id="GO:0003676">
    <property type="term" value="F:nucleic acid binding"/>
    <property type="evidence" value="ECO:0007669"/>
    <property type="project" value="InterPro"/>
</dbReference>
<dbReference type="Proteomes" id="UP000439903">
    <property type="component" value="Unassembled WGS sequence"/>
</dbReference>
<dbReference type="Pfam" id="PF13358">
    <property type="entry name" value="DDE_3"/>
    <property type="match status" value="1"/>
</dbReference>
<reference evidence="2 3" key="1">
    <citation type="journal article" date="2019" name="Environ. Microbiol.">
        <title>At the nexus of three kingdoms: the genome of the mycorrhizal fungus Gigaspora margarita provides insights into plant, endobacterial and fungal interactions.</title>
        <authorList>
            <person name="Venice F."/>
            <person name="Ghignone S."/>
            <person name="Salvioli di Fossalunga A."/>
            <person name="Amselem J."/>
            <person name="Novero M."/>
            <person name="Xianan X."/>
            <person name="Sedzielewska Toro K."/>
            <person name="Morin E."/>
            <person name="Lipzen A."/>
            <person name="Grigoriev I.V."/>
            <person name="Henrissat B."/>
            <person name="Martin F.M."/>
            <person name="Bonfante P."/>
        </authorList>
    </citation>
    <scope>NUCLEOTIDE SEQUENCE [LARGE SCALE GENOMIC DNA]</scope>
    <source>
        <strain evidence="2 3">BEG34</strain>
    </source>
</reference>
<dbReference type="EMBL" id="WTPW01000500">
    <property type="protein sequence ID" value="KAF0505202.1"/>
    <property type="molecule type" value="Genomic_DNA"/>
</dbReference>
<comment type="caution">
    <text evidence="2">The sequence shown here is derived from an EMBL/GenBank/DDBJ whole genome shotgun (WGS) entry which is preliminary data.</text>
</comment>
<name>A0A8H4EKK6_GIGMA</name>
<evidence type="ECO:0000313" key="3">
    <source>
        <dbReference type="Proteomes" id="UP000439903"/>
    </source>
</evidence>
<evidence type="ECO:0000259" key="1">
    <source>
        <dbReference type="Pfam" id="PF13358"/>
    </source>
</evidence>
<evidence type="ECO:0000313" key="2">
    <source>
        <dbReference type="EMBL" id="KAF0505202.1"/>
    </source>
</evidence>
<dbReference type="InterPro" id="IPR036397">
    <property type="entry name" value="RNaseH_sf"/>
</dbReference>
<accession>A0A8H4EKK6</accession>
<protein>
    <submittedName>
        <fullName evidence="2">Transposable element tc3 transposase</fullName>
    </submittedName>
</protein>
<dbReference type="InterPro" id="IPR038717">
    <property type="entry name" value="Tc1-like_DDE_dom"/>
</dbReference>
<sequence>MIKVWYKAGELVQTQILTNHLFDQASEVLGINWTFQQDNDPKHTAKAMKAIFQARCPKVLDWPSLSSNLNPIENLWAIMKKRAKKKMNSLVYAKCKRNNVK</sequence>
<dbReference type="OrthoDB" id="2416077at2759"/>
<dbReference type="AlphaFoldDB" id="A0A8H4EKK6"/>
<feature type="domain" description="Tc1-like transposase DDE" evidence="1">
    <location>
        <begin position="32"/>
        <end position="86"/>
    </location>
</feature>
<proteinExistence type="predicted"/>
<organism evidence="2 3">
    <name type="scientific">Gigaspora margarita</name>
    <dbReference type="NCBI Taxonomy" id="4874"/>
    <lineage>
        <taxon>Eukaryota</taxon>
        <taxon>Fungi</taxon>
        <taxon>Fungi incertae sedis</taxon>
        <taxon>Mucoromycota</taxon>
        <taxon>Glomeromycotina</taxon>
        <taxon>Glomeromycetes</taxon>
        <taxon>Diversisporales</taxon>
        <taxon>Gigasporaceae</taxon>
        <taxon>Gigaspora</taxon>
    </lineage>
</organism>
<keyword evidence="3" id="KW-1185">Reference proteome</keyword>